<dbReference type="RefSeq" id="WP_042312134.1">
    <property type="nucleotide sequence ID" value="NZ_CP026114.1"/>
</dbReference>
<name>A0A2I8F3S3_9BURK</name>
<reference evidence="1 2" key="1">
    <citation type="submission" date="2018-01" db="EMBL/GenBank/DDBJ databases">
        <title>Species boundaries and ecological features among Paraburkholderia terrae DSMZ17804T, P. hospita DSMZ17164T and P. caribensis DSMZ13236T.</title>
        <authorList>
            <person name="Pratama A.A."/>
        </authorList>
    </citation>
    <scope>NUCLEOTIDE SEQUENCE [LARGE SCALE GENOMIC DNA]</scope>
    <source>
        <strain evidence="1 2">DSM 17804</strain>
    </source>
</reference>
<dbReference type="PANTHER" id="PTHR38436">
    <property type="entry name" value="POLYKETIDE CYCLASE SNOAL-LIKE DOMAIN"/>
    <property type="match status" value="1"/>
</dbReference>
<accession>A0A2I8F3S3</accession>
<dbReference type="KEGG" id="pter:C2L65_42420"/>
<organism evidence="1 2">
    <name type="scientific">Paraburkholderia terrae</name>
    <dbReference type="NCBI Taxonomy" id="311230"/>
    <lineage>
        <taxon>Bacteria</taxon>
        <taxon>Pseudomonadati</taxon>
        <taxon>Pseudomonadota</taxon>
        <taxon>Betaproteobacteria</taxon>
        <taxon>Burkholderiales</taxon>
        <taxon>Burkholderiaceae</taxon>
        <taxon>Paraburkholderia</taxon>
    </lineage>
</organism>
<dbReference type="SUPFAM" id="SSF54427">
    <property type="entry name" value="NTF2-like"/>
    <property type="match status" value="1"/>
</dbReference>
<dbReference type="EMBL" id="CP026114">
    <property type="protein sequence ID" value="AUT66368.1"/>
    <property type="molecule type" value="Genomic_DNA"/>
</dbReference>
<evidence type="ECO:0000313" key="2">
    <source>
        <dbReference type="Proteomes" id="UP000243502"/>
    </source>
</evidence>
<sequence>MSRADEVTDDVARAALAVFYRAMSLKDISLFRTVVTPDWQYIPPSPGPVSGPDSMIPVFADLSYSLPDMDIRILDVLVHGDKVAVRAIVTGTQSAPLMGIAATSKPVNFAIHSFHEFRKGHIAKTWHLEDWLGVFRQIGELPSNLP</sequence>
<dbReference type="GO" id="GO:0030638">
    <property type="term" value="P:polyketide metabolic process"/>
    <property type="evidence" value="ECO:0007669"/>
    <property type="project" value="InterPro"/>
</dbReference>
<protein>
    <submittedName>
        <fullName evidence="1">Ester cyclase</fullName>
    </submittedName>
</protein>
<dbReference type="Pfam" id="PF07366">
    <property type="entry name" value="SnoaL"/>
    <property type="match status" value="1"/>
</dbReference>
<dbReference type="OrthoDB" id="9182871at2"/>
<dbReference type="Gene3D" id="3.10.450.50">
    <property type="match status" value="1"/>
</dbReference>
<gene>
    <name evidence="1" type="ORF">C2L65_42420</name>
</gene>
<evidence type="ECO:0000313" key="1">
    <source>
        <dbReference type="EMBL" id="AUT66368.1"/>
    </source>
</evidence>
<dbReference type="Proteomes" id="UP000243502">
    <property type="component" value="Chromosome 4"/>
</dbReference>
<dbReference type="InterPro" id="IPR009959">
    <property type="entry name" value="Cyclase_SnoaL-like"/>
</dbReference>
<proteinExistence type="predicted"/>
<dbReference type="PANTHER" id="PTHR38436:SF1">
    <property type="entry name" value="ESTER CYCLASE"/>
    <property type="match status" value="1"/>
</dbReference>
<dbReference type="InterPro" id="IPR032710">
    <property type="entry name" value="NTF2-like_dom_sf"/>
</dbReference>
<dbReference type="AlphaFoldDB" id="A0A2I8F3S3"/>